<evidence type="ECO:0000256" key="4">
    <source>
        <dbReference type="ARBA" id="ARBA00022842"/>
    </source>
</evidence>
<dbReference type="InterPro" id="IPR020084">
    <property type="entry name" value="NUDIX_hydrolase_CS"/>
</dbReference>
<dbReference type="GO" id="GO:0005737">
    <property type="term" value="C:cytoplasm"/>
    <property type="evidence" value="ECO:0007669"/>
    <property type="project" value="TreeGrafter"/>
</dbReference>
<dbReference type="PANTHER" id="PTHR12629">
    <property type="entry name" value="DIPHOSPHOINOSITOL POLYPHOSPHATE PHOSPHOHYDROLASE"/>
    <property type="match status" value="1"/>
</dbReference>
<evidence type="ECO:0000256" key="3">
    <source>
        <dbReference type="ARBA" id="ARBA00022801"/>
    </source>
</evidence>
<dbReference type="InterPro" id="IPR015797">
    <property type="entry name" value="NUDIX_hydrolase-like_dom_sf"/>
</dbReference>
<comment type="cofactor">
    <cofactor evidence="1">
        <name>Mg(2+)</name>
        <dbReference type="ChEBI" id="CHEBI:18420"/>
    </cofactor>
</comment>
<keyword evidence="2" id="KW-0479">Metal-binding</keyword>
<feature type="domain" description="Nudix hydrolase" evidence="6">
    <location>
        <begin position="1"/>
        <end position="129"/>
    </location>
</feature>
<dbReference type="GO" id="GO:1901907">
    <property type="term" value="P:diadenosine pentaphosphate catabolic process"/>
    <property type="evidence" value="ECO:0007669"/>
    <property type="project" value="TreeGrafter"/>
</dbReference>
<reference evidence="9 10" key="1">
    <citation type="submission" date="2015-11" db="EMBL/GenBank/DDBJ databases">
        <title>Draft Genome Sequence of the Strain BR 10423 (Rhizobium sp.) isolated from nodules of Mimosa pudica.</title>
        <authorList>
            <person name="Barauna A.C."/>
            <person name="Zilli J.E."/>
            <person name="Simoes-Araujo J.L."/>
            <person name="Reis V.M."/>
            <person name="James E.K."/>
            <person name="Reis F.B.Jr."/>
            <person name="Rouws L.F."/>
            <person name="Passos S.R."/>
            <person name="Gois S.R."/>
        </authorList>
    </citation>
    <scope>NUCLEOTIDE SEQUENCE [LARGE SCALE GENOMIC DNA]</scope>
    <source>
        <strain evidence="9 10">BR10423</strain>
    </source>
</reference>
<dbReference type="Gene3D" id="3.90.79.10">
    <property type="entry name" value="Nucleoside Triphosphate Pyrophosphohydrolase"/>
    <property type="match status" value="1"/>
</dbReference>
<dbReference type="InterPro" id="IPR020476">
    <property type="entry name" value="Nudix_hydrolase"/>
</dbReference>
<dbReference type="InterPro" id="IPR000086">
    <property type="entry name" value="NUDIX_hydrolase_dom"/>
</dbReference>
<dbReference type="GO" id="GO:1901909">
    <property type="term" value="P:diadenosine hexaphosphate catabolic process"/>
    <property type="evidence" value="ECO:0007669"/>
    <property type="project" value="TreeGrafter"/>
</dbReference>
<dbReference type="EMBL" id="LNCD01000006">
    <property type="protein sequence ID" value="KWV59730.1"/>
    <property type="molecule type" value="Genomic_DNA"/>
</dbReference>
<dbReference type="GO" id="GO:0071543">
    <property type="term" value="P:diphosphoinositol polyphosphate metabolic process"/>
    <property type="evidence" value="ECO:0007669"/>
    <property type="project" value="TreeGrafter"/>
</dbReference>
<keyword evidence="4" id="KW-0460">Magnesium</keyword>
<dbReference type="EMBL" id="LNCD01000151">
    <property type="protein sequence ID" value="KWV40206.1"/>
    <property type="molecule type" value="Genomic_DNA"/>
</dbReference>
<evidence type="ECO:0000313" key="7">
    <source>
        <dbReference type="EMBL" id="KWV40206.1"/>
    </source>
</evidence>
<dbReference type="CDD" id="cd04666">
    <property type="entry name" value="NUDIX_DIPP2_like_Nudt4"/>
    <property type="match status" value="1"/>
</dbReference>
<dbReference type="PROSITE" id="PS51462">
    <property type="entry name" value="NUDIX"/>
    <property type="match status" value="1"/>
</dbReference>
<dbReference type="EMBL" id="LNCD01000029">
    <property type="protein sequence ID" value="KWV57292.1"/>
    <property type="molecule type" value="Genomic_DNA"/>
</dbReference>
<comment type="similarity">
    <text evidence="5">Belongs to the Nudix hydrolase family.</text>
</comment>
<dbReference type="AlphaFoldDB" id="A0A109K2W1"/>
<dbReference type="PROSITE" id="PS00893">
    <property type="entry name" value="NUDIX_BOX"/>
    <property type="match status" value="1"/>
</dbReference>
<dbReference type="GO" id="GO:0046872">
    <property type="term" value="F:metal ion binding"/>
    <property type="evidence" value="ECO:0007669"/>
    <property type="project" value="UniProtKB-KW"/>
</dbReference>
<comment type="caution">
    <text evidence="9">The sequence shown here is derived from an EMBL/GenBank/DDBJ whole genome shotgun (WGS) entry which is preliminary data.</text>
</comment>
<dbReference type="GO" id="GO:0000298">
    <property type="term" value="F:endopolyphosphatase activity"/>
    <property type="evidence" value="ECO:0007669"/>
    <property type="project" value="TreeGrafter"/>
</dbReference>
<dbReference type="GO" id="GO:0008486">
    <property type="term" value="F:diphosphoinositol-polyphosphate diphosphatase activity"/>
    <property type="evidence" value="ECO:0007669"/>
    <property type="project" value="TreeGrafter"/>
</dbReference>
<dbReference type="PANTHER" id="PTHR12629:SF0">
    <property type="entry name" value="DIPHOSPHOINOSITOL-POLYPHOSPHATE DIPHOSPHATASE"/>
    <property type="match status" value="1"/>
</dbReference>
<dbReference type="Proteomes" id="UP000068164">
    <property type="component" value="Unassembled WGS sequence"/>
</dbReference>
<dbReference type="InterPro" id="IPR047198">
    <property type="entry name" value="DDP-like_NUDIX"/>
</dbReference>
<dbReference type="SUPFAM" id="SSF55811">
    <property type="entry name" value="Nudix"/>
    <property type="match status" value="1"/>
</dbReference>
<keyword evidence="10" id="KW-1185">Reference proteome</keyword>
<evidence type="ECO:0000256" key="5">
    <source>
        <dbReference type="RuleBase" id="RU003476"/>
    </source>
</evidence>
<dbReference type="GO" id="GO:0034432">
    <property type="term" value="F:bis(5'-adenosyl)-pentaphosphatase activity"/>
    <property type="evidence" value="ECO:0007669"/>
    <property type="project" value="TreeGrafter"/>
</dbReference>
<sequence length="146" mass="16300">MEQAGAICYRTSENSAIEVLLVASRRNGSWGIPKGCIEAGETPSVAAAREAMEEAGVRGTVSTETLGSFFYRKAGDDLSYHIKVHLLEVTETLSDFPEKQTRRLKWALLETAAKEVSHPKLRDLLFWSRGRMRPQIRESSFLISAK</sequence>
<organism evidence="9 10">
    <name type="scientific">Rhizobium altiplani</name>
    <dbReference type="NCBI Taxonomy" id="1864509"/>
    <lineage>
        <taxon>Bacteria</taxon>
        <taxon>Pseudomonadati</taxon>
        <taxon>Pseudomonadota</taxon>
        <taxon>Alphaproteobacteria</taxon>
        <taxon>Hyphomicrobiales</taxon>
        <taxon>Rhizobiaceae</taxon>
        <taxon>Rhizobium/Agrobacterium group</taxon>
        <taxon>Rhizobium</taxon>
    </lineage>
</organism>
<evidence type="ECO:0000313" key="10">
    <source>
        <dbReference type="Proteomes" id="UP000068164"/>
    </source>
</evidence>
<evidence type="ECO:0000256" key="1">
    <source>
        <dbReference type="ARBA" id="ARBA00001946"/>
    </source>
</evidence>
<gene>
    <name evidence="7" type="ORF">AS026_26780</name>
    <name evidence="9" type="ORF">AS026_28010</name>
    <name evidence="8" type="ORF">AS026_31155</name>
</gene>
<protein>
    <submittedName>
        <fullName evidence="9">DNA mismatch repair protein MutT</fullName>
    </submittedName>
</protein>
<keyword evidence="3 5" id="KW-0378">Hydrolase</keyword>
<evidence type="ECO:0000313" key="8">
    <source>
        <dbReference type="EMBL" id="KWV57292.1"/>
    </source>
</evidence>
<evidence type="ECO:0000256" key="2">
    <source>
        <dbReference type="ARBA" id="ARBA00022723"/>
    </source>
</evidence>
<dbReference type="PRINTS" id="PR00502">
    <property type="entry name" value="NUDIXFAMILY"/>
</dbReference>
<name>A0A109K2W1_9HYPH</name>
<dbReference type="Pfam" id="PF00293">
    <property type="entry name" value="NUDIX"/>
    <property type="match status" value="1"/>
</dbReference>
<evidence type="ECO:0000313" key="9">
    <source>
        <dbReference type="EMBL" id="KWV59730.1"/>
    </source>
</evidence>
<accession>A0A109K2W1</accession>
<dbReference type="GO" id="GO:1901911">
    <property type="term" value="P:adenosine 5'-(hexahydrogen pentaphosphate) catabolic process"/>
    <property type="evidence" value="ECO:0007669"/>
    <property type="project" value="TreeGrafter"/>
</dbReference>
<evidence type="ECO:0000259" key="6">
    <source>
        <dbReference type="PROSITE" id="PS51462"/>
    </source>
</evidence>
<proteinExistence type="inferred from homology"/>
<dbReference type="GO" id="GO:0034431">
    <property type="term" value="F:bis(5'-adenosyl)-hexaphosphatase activity"/>
    <property type="evidence" value="ECO:0007669"/>
    <property type="project" value="TreeGrafter"/>
</dbReference>